<keyword evidence="1" id="KW-0175">Coiled coil</keyword>
<dbReference type="GO" id="GO:0003700">
    <property type="term" value="F:DNA-binding transcription factor activity"/>
    <property type="evidence" value="ECO:0007669"/>
    <property type="project" value="InterPro"/>
</dbReference>
<feature type="compositionally biased region" description="Basic residues" evidence="2">
    <location>
        <begin position="185"/>
        <end position="194"/>
    </location>
</feature>
<feature type="coiled-coil region" evidence="1">
    <location>
        <begin position="201"/>
        <end position="249"/>
    </location>
</feature>
<evidence type="ECO:0000256" key="1">
    <source>
        <dbReference type="SAM" id="Coils"/>
    </source>
</evidence>
<evidence type="ECO:0000256" key="2">
    <source>
        <dbReference type="SAM" id="MobiDB-lite"/>
    </source>
</evidence>
<accession>A0A7C9CWP9</accession>
<dbReference type="InterPro" id="IPR044797">
    <property type="entry name" value="At4g06598-like"/>
</dbReference>
<protein>
    <recommendedName>
        <fullName evidence="4">BZIP domain-containing protein</fullName>
    </recommendedName>
</protein>
<dbReference type="PANTHER" id="PTHR46835">
    <property type="entry name" value="BASIC-LEUCINE ZIPPER (BZIP) TRANSCRIPTION FACTOR FAMILY PROTEIN-RELATED"/>
    <property type="match status" value="1"/>
</dbReference>
<dbReference type="PANTHER" id="PTHR46835:SF4">
    <property type="entry name" value="B-ZIP PROTEIN"/>
    <property type="match status" value="1"/>
</dbReference>
<dbReference type="CDD" id="cd14703">
    <property type="entry name" value="bZIP_plant_RF2"/>
    <property type="match status" value="1"/>
</dbReference>
<proteinExistence type="predicted"/>
<evidence type="ECO:0008006" key="4">
    <source>
        <dbReference type="Google" id="ProtNLM"/>
    </source>
</evidence>
<evidence type="ECO:0000313" key="3">
    <source>
        <dbReference type="EMBL" id="MBA4625365.1"/>
    </source>
</evidence>
<dbReference type="InterPro" id="IPR044759">
    <property type="entry name" value="bZIP_RF2"/>
</dbReference>
<name>A0A7C9CWP9_OPUST</name>
<dbReference type="AlphaFoldDB" id="A0A7C9CWP9"/>
<sequence length="305" mass="34855">MLRSSDLPPRYPFQKKVPAYPNDEPCSFSPAKDSESGTRHQKSYSKSSSLKDQPDWLDDLLSDSDSSSSPKGTYHCQSASDPLPPFHGPVPNMVLWPGDDDKRLCSEEDCNRLESECIYGPHSPRQKCNVAFSESFALLPLSKYARNIPMQFIDEVSQNSRTSDSDLQEDCYCSPNELNGESNPGKRHPGQRSKARKLQYIAELEKAVNSFQALESELEMKYSTLLRQRVALSMENSKLKQQMARLQQQKLMKDGEYQTLRKEAERLKLSLASSLSRKLHRYGSSCDIEDSEMYLHNLDWNKFHL</sequence>
<organism evidence="3">
    <name type="scientific">Opuntia streptacantha</name>
    <name type="common">Prickly pear cactus</name>
    <name type="synonym">Opuntia cardona</name>
    <dbReference type="NCBI Taxonomy" id="393608"/>
    <lineage>
        <taxon>Eukaryota</taxon>
        <taxon>Viridiplantae</taxon>
        <taxon>Streptophyta</taxon>
        <taxon>Embryophyta</taxon>
        <taxon>Tracheophyta</taxon>
        <taxon>Spermatophyta</taxon>
        <taxon>Magnoliopsida</taxon>
        <taxon>eudicotyledons</taxon>
        <taxon>Gunneridae</taxon>
        <taxon>Pentapetalae</taxon>
        <taxon>Caryophyllales</taxon>
        <taxon>Cactineae</taxon>
        <taxon>Cactaceae</taxon>
        <taxon>Opuntioideae</taxon>
        <taxon>Opuntia</taxon>
    </lineage>
</organism>
<feature type="region of interest" description="Disordered" evidence="2">
    <location>
        <begin position="1"/>
        <end position="83"/>
    </location>
</feature>
<feature type="region of interest" description="Disordered" evidence="2">
    <location>
        <begin position="175"/>
        <end position="194"/>
    </location>
</feature>
<reference evidence="3" key="1">
    <citation type="journal article" date="2013" name="J. Plant Res.">
        <title>Effect of fungi and light on seed germination of three Opuntia species from semiarid lands of central Mexico.</title>
        <authorList>
            <person name="Delgado-Sanchez P."/>
            <person name="Jimenez-Bremont J.F."/>
            <person name="Guerrero-Gonzalez Mde L."/>
            <person name="Flores J."/>
        </authorList>
    </citation>
    <scope>NUCLEOTIDE SEQUENCE</scope>
    <source>
        <tissue evidence="3">Cladode</tissue>
    </source>
</reference>
<dbReference type="GO" id="GO:0005634">
    <property type="term" value="C:nucleus"/>
    <property type="evidence" value="ECO:0007669"/>
    <property type="project" value="UniProtKB-ARBA"/>
</dbReference>
<dbReference type="EMBL" id="GISG01051692">
    <property type="protein sequence ID" value="MBA4625365.1"/>
    <property type="molecule type" value="Transcribed_RNA"/>
</dbReference>
<reference evidence="3" key="2">
    <citation type="submission" date="2020-07" db="EMBL/GenBank/DDBJ databases">
        <authorList>
            <person name="Vera ALvarez R."/>
            <person name="Arias-Moreno D.M."/>
            <person name="Jimenez-Jacinto V."/>
            <person name="Jimenez-Bremont J.F."/>
            <person name="Swaminathan K."/>
            <person name="Moose S.P."/>
            <person name="Guerrero-Gonzalez M.L."/>
            <person name="Marino-Ramirez L."/>
            <person name="Landsman D."/>
            <person name="Rodriguez-Kessler M."/>
            <person name="Delgado-Sanchez P."/>
        </authorList>
    </citation>
    <scope>NUCLEOTIDE SEQUENCE</scope>
    <source>
        <tissue evidence="3">Cladode</tissue>
    </source>
</reference>